<evidence type="ECO:0000256" key="2">
    <source>
        <dbReference type="ARBA" id="ARBA00022516"/>
    </source>
</evidence>
<gene>
    <name evidence="9" type="ORF">DW687_00420</name>
</gene>
<evidence type="ECO:0000259" key="8">
    <source>
        <dbReference type="PROSITE" id="PS51038"/>
    </source>
</evidence>
<dbReference type="InterPro" id="IPR001025">
    <property type="entry name" value="BAH_dom"/>
</dbReference>
<evidence type="ECO:0000313" key="10">
    <source>
        <dbReference type="Proteomes" id="UP000261212"/>
    </source>
</evidence>
<proteinExistence type="inferred from homology"/>
<evidence type="ECO:0000256" key="6">
    <source>
        <dbReference type="ARBA" id="ARBA00023098"/>
    </source>
</evidence>
<keyword evidence="3" id="KW-0378">Hydrolase</keyword>
<sequence>MLGAKMKQLKSYITENHRVKYSNADNNNMLKPMEAARWFQDIFLRQDEVLGIERTSDFTWILLNYDMNIYKYGKIGDKVKIETYPYSFNRFYGNRMFFLKDENDNVMIEAKTRWLLVEKDTLKIKKVTKEIAEVYDLHEIEKGKGFEVDNIEDKVFIDVEKKPLQIRRSDLDINNHVNNTLYFSYFYDYIDKEILDKYIPYKIQLTYKKQITIDDEPYVYTKDIVEDEQYYTNVKICNDKNEIYTLIKILWKKKDEC</sequence>
<dbReference type="PROSITE" id="PS51038">
    <property type="entry name" value="BAH"/>
    <property type="match status" value="1"/>
</dbReference>
<dbReference type="InterPro" id="IPR049427">
    <property type="entry name" value="Acyl-ACP_TE_C"/>
</dbReference>
<dbReference type="Gene3D" id="3.10.129.10">
    <property type="entry name" value="Hotdog Thioesterase"/>
    <property type="match status" value="1"/>
</dbReference>
<keyword evidence="7" id="KW-0275">Fatty acid biosynthesis</keyword>
<dbReference type="SUPFAM" id="SSF54637">
    <property type="entry name" value="Thioesterase/thiol ester dehydrase-isomerase"/>
    <property type="match status" value="2"/>
</dbReference>
<evidence type="ECO:0000256" key="3">
    <source>
        <dbReference type="ARBA" id="ARBA00022801"/>
    </source>
</evidence>
<dbReference type="GO" id="GO:0000036">
    <property type="term" value="F:acyl carrier activity"/>
    <property type="evidence" value="ECO:0007669"/>
    <property type="project" value="TreeGrafter"/>
</dbReference>
<evidence type="ECO:0000313" key="9">
    <source>
        <dbReference type="EMBL" id="RGD75818.1"/>
    </source>
</evidence>
<comment type="similarity">
    <text evidence="1">Belongs to the acyl-ACP thioesterase family.</text>
</comment>
<comment type="caution">
    <text evidence="9">The sequence shown here is derived from an EMBL/GenBank/DDBJ whole genome shotgun (WGS) entry which is preliminary data.</text>
</comment>
<protein>
    <recommendedName>
        <fullName evidence="8">BAH domain-containing protein</fullName>
    </recommendedName>
</protein>
<evidence type="ECO:0000256" key="5">
    <source>
        <dbReference type="ARBA" id="ARBA00022946"/>
    </source>
</evidence>
<dbReference type="InterPro" id="IPR045023">
    <property type="entry name" value="FATA/B"/>
</dbReference>
<accession>A0A3E3E4I6</accession>
<name>A0A3E3E4I6_9FIRM</name>
<dbReference type="PANTHER" id="PTHR31727:SF6">
    <property type="entry name" value="OLEOYL-ACYL CARRIER PROTEIN THIOESTERASE 1, CHLOROPLASTIC"/>
    <property type="match status" value="1"/>
</dbReference>
<dbReference type="AlphaFoldDB" id="A0A3E3E4I6"/>
<reference evidence="9 10" key="1">
    <citation type="submission" date="2018-08" db="EMBL/GenBank/DDBJ databases">
        <title>A genome reference for cultivated species of the human gut microbiota.</title>
        <authorList>
            <person name="Zou Y."/>
            <person name="Xue W."/>
            <person name="Luo G."/>
        </authorList>
    </citation>
    <scope>NUCLEOTIDE SEQUENCE [LARGE SCALE GENOMIC DNA]</scope>
    <source>
        <strain evidence="9 10">AM25-6</strain>
    </source>
</reference>
<organism evidence="9 10">
    <name type="scientific">Anaerofustis stercorihominis</name>
    <dbReference type="NCBI Taxonomy" id="214853"/>
    <lineage>
        <taxon>Bacteria</taxon>
        <taxon>Bacillati</taxon>
        <taxon>Bacillota</taxon>
        <taxon>Clostridia</taxon>
        <taxon>Eubacteriales</taxon>
        <taxon>Eubacteriaceae</taxon>
        <taxon>Anaerofustis</taxon>
    </lineage>
</organism>
<dbReference type="GO" id="GO:0016297">
    <property type="term" value="F:fatty acyl-[ACP] hydrolase activity"/>
    <property type="evidence" value="ECO:0007669"/>
    <property type="project" value="InterPro"/>
</dbReference>
<dbReference type="InterPro" id="IPR002864">
    <property type="entry name" value="Acyl-ACP_thioesterase_NHD"/>
</dbReference>
<dbReference type="Pfam" id="PF20791">
    <property type="entry name" value="Acyl-ACP_TE_C"/>
    <property type="match status" value="1"/>
</dbReference>
<dbReference type="Pfam" id="PF01643">
    <property type="entry name" value="Acyl-ACP_TE"/>
    <property type="match status" value="1"/>
</dbReference>
<dbReference type="Proteomes" id="UP000261212">
    <property type="component" value="Unassembled WGS sequence"/>
</dbReference>
<keyword evidence="4" id="KW-0276">Fatty acid metabolism</keyword>
<keyword evidence="6" id="KW-0443">Lipid metabolism</keyword>
<dbReference type="GO" id="GO:0003682">
    <property type="term" value="F:chromatin binding"/>
    <property type="evidence" value="ECO:0007669"/>
    <property type="project" value="InterPro"/>
</dbReference>
<dbReference type="EMBL" id="QUSM01000001">
    <property type="protein sequence ID" value="RGD75818.1"/>
    <property type="molecule type" value="Genomic_DNA"/>
</dbReference>
<dbReference type="InterPro" id="IPR029069">
    <property type="entry name" value="HotDog_dom_sf"/>
</dbReference>
<dbReference type="PANTHER" id="PTHR31727">
    <property type="entry name" value="OLEOYL-ACYL CARRIER PROTEIN THIOESTERASE 1, CHLOROPLASTIC"/>
    <property type="match status" value="1"/>
</dbReference>
<keyword evidence="5" id="KW-0809">Transit peptide</keyword>
<feature type="domain" description="BAH" evidence="8">
    <location>
        <begin position="71"/>
        <end position="198"/>
    </location>
</feature>
<keyword evidence="2" id="KW-0444">Lipid biosynthesis</keyword>
<evidence type="ECO:0000256" key="4">
    <source>
        <dbReference type="ARBA" id="ARBA00022832"/>
    </source>
</evidence>
<evidence type="ECO:0000256" key="1">
    <source>
        <dbReference type="ARBA" id="ARBA00006500"/>
    </source>
</evidence>
<evidence type="ECO:0000256" key="7">
    <source>
        <dbReference type="ARBA" id="ARBA00023160"/>
    </source>
</evidence>